<dbReference type="PROSITE" id="PS00943">
    <property type="entry name" value="UBIA"/>
    <property type="match status" value="1"/>
</dbReference>
<evidence type="ECO:0000256" key="11">
    <source>
        <dbReference type="ARBA" id="ARBA00050454"/>
    </source>
</evidence>
<keyword evidence="13" id="KW-0496">Mitochondrion</keyword>
<evidence type="ECO:0000256" key="2">
    <source>
        <dbReference type="ARBA" id="ARBA00004141"/>
    </source>
</evidence>
<sequence>FLQLSKATARFGSSLAATARSVAGHRLSTNCLLLRQSFSPALCRRWVATEPAIFSSTAASVYTVARRQKHTDLRPPKPTIAYRLVASAPAGLQPYLRLARLDRPIGTWLLYLPCAWSITLATPAGLLPDPLVLGLFGCGALLMRGAGCTMNDILDRDYDKRVERTEDRPIPSGQLFLIGQSLLAACVLFQFDWFTVGLGVASLGLVATYPLFKRFTYWPQAALGFTFNYGALLGYAALTGTIDLSVCLPLYAAGFCWTMVYDTIYAHQDKEDDLIVGVKSTALLFGDATKSWLTGFTLGMSLLLATAGANANCGLFYHAGALGQLGQSGADCLAKFKSNRNLGLAFWLAIVLDNFFGLPVPGFGGGFEESLFADD</sequence>
<dbReference type="PANTHER" id="PTHR11048:SF28">
    <property type="entry name" value="4-HYDROXYBENZOATE POLYPRENYLTRANSFERASE, MITOCHONDRIAL"/>
    <property type="match status" value="1"/>
</dbReference>
<dbReference type="GO" id="GO:0008412">
    <property type="term" value="F:4-hydroxybenzoate polyprenyltransferase activity"/>
    <property type="evidence" value="ECO:0007669"/>
    <property type="project" value="UniProtKB-EC"/>
</dbReference>
<dbReference type="InterPro" id="IPR030470">
    <property type="entry name" value="UbiA_prenylTrfase_CS"/>
</dbReference>
<dbReference type="InterPro" id="IPR044878">
    <property type="entry name" value="UbiA_sf"/>
</dbReference>
<evidence type="ECO:0000313" key="15">
    <source>
        <dbReference type="WBParaSite" id="maker-unitig_22250-snap-gene-0.1-mRNA-1"/>
    </source>
</evidence>
<dbReference type="PANTHER" id="PTHR11048">
    <property type="entry name" value="PRENYLTRANSFERASES"/>
    <property type="match status" value="1"/>
</dbReference>
<evidence type="ECO:0000256" key="10">
    <source>
        <dbReference type="ARBA" id="ARBA00049890"/>
    </source>
</evidence>
<dbReference type="Proteomes" id="UP000095280">
    <property type="component" value="Unplaced"/>
</dbReference>
<comment type="catalytic activity">
    <reaction evidence="12">
        <text>an all-trans-polyprenyl diphosphate + 4-hydroxybenzoate = a 4-hydroxy-3-(all-trans-polyprenyl)benzoate + diphosphate</text>
        <dbReference type="Rhea" id="RHEA:44504"/>
        <dbReference type="Rhea" id="RHEA-COMP:9514"/>
        <dbReference type="Rhea" id="RHEA-COMP:9564"/>
        <dbReference type="ChEBI" id="CHEBI:17879"/>
        <dbReference type="ChEBI" id="CHEBI:33019"/>
        <dbReference type="ChEBI" id="CHEBI:58914"/>
        <dbReference type="ChEBI" id="CHEBI:78396"/>
        <dbReference type="EC" id="2.5.1.39"/>
    </reaction>
    <physiologicalReaction direction="left-to-right" evidence="12">
        <dbReference type="Rhea" id="RHEA:44505"/>
    </physiologicalReaction>
</comment>
<feature type="transmembrane region" description="Helical" evidence="13">
    <location>
        <begin position="132"/>
        <end position="154"/>
    </location>
</feature>
<dbReference type="FunFam" id="1.20.120.1780:FF:000001">
    <property type="entry name" value="4-hydroxybenzoate octaprenyltransferase"/>
    <property type="match status" value="1"/>
</dbReference>
<dbReference type="UniPathway" id="UPA00232"/>
<keyword evidence="4 13" id="KW-0808">Transferase</keyword>
<dbReference type="EC" id="2.5.1.39" evidence="13"/>
<dbReference type="AlphaFoldDB" id="A0A1I8F6E2"/>
<feature type="transmembrane region" description="Helical" evidence="13">
    <location>
        <begin position="175"/>
        <end position="205"/>
    </location>
</feature>
<feature type="transmembrane region" description="Helical" evidence="13">
    <location>
        <begin position="105"/>
        <end position="126"/>
    </location>
</feature>
<feature type="transmembrane region" description="Helical" evidence="13">
    <location>
        <begin position="217"/>
        <end position="238"/>
    </location>
</feature>
<comment type="cofactor">
    <cofactor evidence="1 13">
        <name>Mg(2+)</name>
        <dbReference type="ChEBI" id="CHEBI:18420"/>
    </cofactor>
</comment>
<feature type="transmembrane region" description="Helical" evidence="13">
    <location>
        <begin position="344"/>
        <end position="364"/>
    </location>
</feature>
<comment type="subcellular location">
    <subcellularLocation>
        <location evidence="2">Membrane</location>
        <topology evidence="2">Multi-pass membrane protein</topology>
    </subcellularLocation>
    <subcellularLocation>
        <location evidence="13">Mitochondrion inner membrane</location>
        <topology evidence="13">Multi-pass membrane protein</topology>
        <orientation evidence="13">Matrix side</orientation>
    </subcellularLocation>
</comment>
<dbReference type="FunFam" id="1.10.357.140:FF:000003">
    <property type="entry name" value="4-hydroxybenzoate polyprenyltransferase, mitochondrial"/>
    <property type="match status" value="1"/>
</dbReference>
<keyword evidence="8 13" id="KW-0472">Membrane</keyword>
<evidence type="ECO:0000256" key="7">
    <source>
        <dbReference type="ARBA" id="ARBA00022989"/>
    </source>
</evidence>
<dbReference type="GO" id="GO:0008299">
    <property type="term" value="P:isoprenoid biosynthetic process"/>
    <property type="evidence" value="ECO:0007669"/>
    <property type="project" value="UniProtKB-UniRule"/>
</dbReference>
<evidence type="ECO:0000256" key="6">
    <source>
        <dbReference type="ARBA" id="ARBA00022692"/>
    </source>
</evidence>
<dbReference type="InterPro" id="IPR000537">
    <property type="entry name" value="UbiA_prenyltransferase"/>
</dbReference>
<evidence type="ECO:0000256" key="13">
    <source>
        <dbReference type="HAMAP-Rule" id="MF_03189"/>
    </source>
</evidence>
<protein>
    <recommendedName>
        <fullName evidence="13">4-hydroxybenzoate polyprenyltransferase, mitochondrial</fullName>
        <shortName evidence="13">4-HB polyprenyltransferase</shortName>
        <ecNumber evidence="13">2.5.1.39</ecNumber>
    </recommendedName>
    <alternativeName>
        <fullName evidence="13">Para-hydroxybenzoate--polyprenyltransferase</fullName>
        <shortName evidence="13">PHB:PPT</shortName>
        <shortName evidence="13">PHB:polyprenyltransferase</shortName>
    </alternativeName>
</protein>
<name>A0A1I8F6E2_9PLAT</name>
<keyword evidence="14" id="KW-1185">Reference proteome</keyword>
<dbReference type="WBParaSite" id="maker-unitig_22250-snap-gene-0.1-mRNA-1">
    <property type="protein sequence ID" value="maker-unitig_22250-snap-gene-0.1-mRNA-1"/>
    <property type="gene ID" value="maker-unitig_22250-snap-gene-0.1"/>
</dbReference>
<comment type="catalytic activity">
    <reaction evidence="11">
        <text>all-trans-nonaprenyl diphosphate + 4-hydroxybenzoate = 4-hydroxy-3-(all-trans-nonaprenyl)benzoate + diphosphate</text>
        <dbReference type="Rhea" id="RHEA:17709"/>
        <dbReference type="ChEBI" id="CHEBI:17879"/>
        <dbReference type="ChEBI" id="CHEBI:33019"/>
        <dbReference type="ChEBI" id="CHEBI:58391"/>
        <dbReference type="ChEBI" id="CHEBI:84502"/>
        <dbReference type="EC" id="2.5.1.39"/>
    </reaction>
    <physiologicalReaction direction="left-to-right" evidence="11">
        <dbReference type="Rhea" id="RHEA:17710"/>
    </physiologicalReaction>
</comment>
<keyword evidence="9 13" id="KW-0414">Isoprene biosynthesis</keyword>
<comment type="catalytic activity">
    <reaction evidence="10">
        <text>all-trans-decaprenyl diphosphate + 4-hydroxybenzoate = 4-hydroxy-3-(all-trans-decaprenyl)benzoate + diphosphate</text>
        <dbReference type="Rhea" id="RHEA:44564"/>
        <dbReference type="ChEBI" id="CHEBI:17879"/>
        <dbReference type="ChEBI" id="CHEBI:33019"/>
        <dbReference type="ChEBI" id="CHEBI:60721"/>
        <dbReference type="ChEBI" id="CHEBI:84503"/>
        <dbReference type="EC" id="2.5.1.39"/>
    </reaction>
    <physiologicalReaction direction="left-to-right" evidence="10">
        <dbReference type="Rhea" id="RHEA:44565"/>
    </physiologicalReaction>
</comment>
<dbReference type="GO" id="GO:0006744">
    <property type="term" value="P:ubiquinone biosynthetic process"/>
    <property type="evidence" value="ECO:0007669"/>
    <property type="project" value="UniProtKB-UniRule"/>
</dbReference>
<dbReference type="Gene3D" id="1.10.357.140">
    <property type="entry name" value="UbiA prenyltransferase"/>
    <property type="match status" value="1"/>
</dbReference>
<keyword evidence="7 13" id="KW-1133">Transmembrane helix</keyword>
<comment type="similarity">
    <text evidence="3 13">Belongs to the UbiA prenyltransferase family.</text>
</comment>
<evidence type="ECO:0000256" key="4">
    <source>
        <dbReference type="ARBA" id="ARBA00022679"/>
    </source>
</evidence>
<keyword evidence="5 13" id="KW-0831">Ubiquinone biosynthesis</keyword>
<evidence type="ECO:0000256" key="1">
    <source>
        <dbReference type="ARBA" id="ARBA00001946"/>
    </source>
</evidence>
<keyword evidence="6 13" id="KW-0812">Transmembrane</keyword>
<dbReference type="HAMAP" id="MF_01635">
    <property type="entry name" value="UbiA"/>
    <property type="match status" value="1"/>
</dbReference>
<evidence type="ECO:0000256" key="5">
    <source>
        <dbReference type="ARBA" id="ARBA00022688"/>
    </source>
</evidence>
<dbReference type="Pfam" id="PF01040">
    <property type="entry name" value="UbiA"/>
    <property type="match status" value="1"/>
</dbReference>
<dbReference type="CDD" id="cd13959">
    <property type="entry name" value="PT_UbiA_COQ2"/>
    <property type="match status" value="1"/>
</dbReference>
<evidence type="ECO:0000256" key="9">
    <source>
        <dbReference type="ARBA" id="ARBA00023229"/>
    </source>
</evidence>
<reference evidence="15" key="1">
    <citation type="submission" date="2016-11" db="UniProtKB">
        <authorList>
            <consortium name="WormBaseParasite"/>
        </authorList>
    </citation>
    <scope>IDENTIFICATION</scope>
</reference>
<comment type="pathway">
    <text evidence="13">Cofactor biosynthesis; ubiquinone biosynthesis.</text>
</comment>
<dbReference type="InterPro" id="IPR006370">
    <property type="entry name" value="HB_polyprenyltransferase-like"/>
</dbReference>
<evidence type="ECO:0000256" key="12">
    <source>
        <dbReference type="ARBA" id="ARBA00051182"/>
    </source>
</evidence>
<keyword evidence="13" id="KW-0999">Mitochondrion inner membrane</keyword>
<dbReference type="GO" id="GO:0005743">
    <property type="term" value="C:mitochondrial inner membrane"/>
    <property type="evidence" value="ECO:0007669"/>
    <property type="project" value="UniProtKB-SubCell"/>
</dbReference>
<evidence type="ECO:0000256" key="3">
    <source>
        <dbReference type="ARBA" id="ARBA00005985"/>
    </source>
</evidence>
<evidence type="ECO:0000256" key="8">
    <source>
        <dbReference type="ARBA" id="ARBA00023136"/>
    </source>
</evidence>
<organism evidence="14 15">
    <name type="scientific">Macrostomum lignano</name>
    <dbReference type="NCBI Taxonomy" id="282301"/>
    <lineage>
        <taxon>Eukaryota</taxon>
        <taxon>Metazoa</taxon>
        <taxon>Spiralia</taxon>
        <taxon>Lophotrochozoa</taxon>
        <taxon>Platyhelminthes</taxon>
        <taxon>Rhabditophora</taxon>
        <taxon>Macrostomorpha</taxon>
        <taxon>Macrostomida</taxon>
        <taxon>Macrostomidae</taxon>
        <taxon>Macrostomum</taxon>
    </lineage>
</organism>
<evidence type="ECO:0000313" key="14">
    <source>
        <dbReference type="Proteomes" id="UP000095280"/>
    </source>
</evidence>
<accession>A0A1I8F6E2</accession>
<dbReference type="NCBIfam" id="TIGR01474">
    <property type="entry name" value="ubiA_proteo"/>
    <property type="match status" value="1"/>
</dbReference>
<dbReference type="InterPro" id="IPR039653">
    <property type="entry name" value="Prenyltransferase"/>
</dbReference>
<proteinExistence type="inferred from homology"/>
<comment type="function">
    <text evidence="13">Catalyzes the prenylation of para-hydroxybenzoate (PHB) with an all-trans polyprenyl group. Mediates the second step in the final reaction sequence of coenzyme Q (CoQ) biosynthesis, which is the condensation of the polyisoprenoid side chain with PHB, generating the first membrane-bound Q intermediate.</text>
</comment>